<name>X8CCL6_MYCIT</name>
<dbReference type="EMBL" id="JAOG01000003">
    <property type="protein sequence ID" value="EUA53546.1"/>
    <property type="molecule type" value="Genomic_DNA"/>
</dbReference>
<sequence length="66" mass="7027">MSVAGGSLAGLPSPGGAAVDVGLPFDLHIDSGKETVTNMLVSQKRWGGRIVLYCNIIRPEMVWRVC</sequence>
<evidence type="ECO:0000313" key="2">
    <source>
        <dbReference type="Proteomes" id="UP000020825"/>
    </source>
</evidence>
<organism evidence="1 2">
    <name type="scientific">Mycobacterium intracellulare 1956</name>
    <dbReference type="NCBI Taxonomy" id="1299331"/>
    <lineage>
        <taxon>Bacteria</taxon>
        <taxon>Bacillati</taxon>
        <taxon>Actinomycetota</taxon>
        <taxon>Actinomycetes</taxon>
        <taxon>Mycobacteriales</taxon>
        <taxon>Mycobacteriaceae</taxon>
        <taxon>Mycobacterium</taxon>
        <taxon>Mycobacterium avium complex (MAC)</taxon>
    </lineage>
</organism>
<dbReference type="AlphaFoldDB" id="X8CCL6"/>
<dbReference type="Proteomes" id="UP000020825">
    <property type="component" value="Unassembled WGS sequence"/>
</dbReference>
<evidence type="ECO:0000313" key="1">
    <source>
        <dbReference type="EMBL" id="EUA53546.1"/>
    </source>
</evidence>
<protein>
    <submittedName>
        <fullName evidence="1">Uncharacterized protein</fullName>
    </submittedName>
</protein>
<proteinExistence type="predicted"/>
<accession>X8CCL6</accession>
<comment type="caution">
    <text evidence="1">The sequence shown here is derived from an EMBL/GenBank/DDBJ whole genome shotgun (WGS) entry which is preliminary data.</text>
</comment>
<gene>
    <name evidence="1" type="ORF">I550_5182</name>
</gene>
<dbReference type="PATRIC" id="fig|1299331.3.peg.5065"/>
<reference evidence="1 2" key="1">
    <citation type="submission" date="2013-12" db="EMBL/GenBank/DDBJ databases">
        <authorList>
            <person name="Zelazny A."/>
            <person name="Olivier K."/>
            <person name="Holland S."/>
            <person name="Lenaerts A."/>
            <person name="Ordway D."/>
            <person name="DeGroote M.A."/>
            <person name="Parker T."/>
            <person name="Sizemore C."/>
            <person name="Tallon L.J."/>
            <person name="Sadzewicz L.K."/>
            <person name="Sengamalay N."/>
            <person name="Fraser C.M."/>
            <person name="Hine E."/>
            <person name="Shefchek K.A."/>
            <person name="Das S.P."/>
            <person name="Tettelin H."/>
        </authorList>
    </citation>
    <scope>NUCLEOTIDE SEQUENCE [LARGE SCALE GENOMIC DNA]</scope>
    <source>
        <strain evidence="1 2">1956</strain>
    </source>
</reference>